<evidence type="ECO:0000256" key="2">
    <source>
        <dbReference type="ARBA" id="ARBA00006434"/>
    </source>
</evidence>
<comment type="subcellular location">
    <subcellularLocation>
        <location evidence="1">Cell membrane</location>
        <topology evidence="1">Multi-pass membrane protein</topology>
    </subcellularLocation>
</comment>
<dbReference type="Gene3D" id="1.20.1730.10">
    <property type="entry name" value="Sodium/glucose cotransporter"/>
    <property type="match status" value="1"/>
</dbReference>
<evidence type="ECO:0000256" key="7">
    <source>
        <dbReference type="ARBA" id="ARBA00023053"/>
    </source>
</evidence>
<evidence type="ECO:0000256" key="10">
    <source>
        <dbReference type="ARBA" id="ARBA00023201"/>
    </source>
</evidence>
<feature type="transmembrane region" description="Helical" evidence="12">
    <location>
        <begin position="12"/>
        <end position="30"/>
    </location>
</feature>
<evidence type="ECO:0000256" key="4">
    <source>
        <dbReference type="ARBA" id="ARBA00022475"/>
    </source>
</evidence>
<dbReference type="Pfam" id="PF00474">
    <property type="entry name" value="SSF"/>
    <property type="match status" value="1"/>
</dbReference>
<feature type="transmembrane region" description="Helical" evidence="12">
    <location>
        <begin position="415"/>
        <end position="434"/>
    </location>
</feature>
<dbReference type="PANTHER" id="PTHR42985:SF40">
    <property type="entry name" value="LD47995P-RELATED"/>
    <property type="match status" value="1"/>
</dbReference>
<evidence type="ECO:0000256" key="6">
    <source>
        <dbReference type="ARBA" id="ARBA00022989"/>
    </source>
</evidence>
<dbReference type="InterPro" id="IPR051163">
    <property type="entry name" value="Sodium:Solute_Symporter_SSF"/>
</dbReference>
<dbReference type="InterPro" id="IPR038377">
    <property type="entry name" value="Na/Glc_symporter_sf"/>
</dbReference>
<dbReference type="InterPro" id="IPR001734">
    <property type="entry name" value="Na/solute_symporter"/>
</dbReference>
<protein>
    <submittedName>
        <fullName evidence="13">Sodium/solute symporter</fullName>
    </submittedName>
</protein>
<keyword evidence="5 12" id="KW-0812">Transmembrane</keyword>
<dbReference type="PANTHER" id="PTHR42985">
    <property type="entry name" value="SODIUM-COUPLED MONOCARBOXYLATE TRANSPORTER"/>
    <property type="match status" value="1"/>
</dbReference>
<evidence type="ECO:0000256" key="11">
    <source>
        <dbReference type="RuleBase" id="RU362091"/>
    </source>
</evidence>
<feature type="transmembrane region" description="Helical" evidence="12">
    <location>
        <begin position="226"/>
        <end position="242"/>
    </location>
</feature>
<keyword evidence="3" id="KW-0813">Transport</keyword>
<feature type="transmembrane region" description="Helical" evidence="12">
    <location>
        <begin position="440"/>
        <end position="460"/>
    </location>
</feature>
<feature type="transmembrane region" description="Helical" evidence="12">
    <location>
        <begin position="152"/>
        <end position="177"/>
    </location>
</feature>
<feature type="transmembrane region" description="Helical" evidence="12">
    <location>
        <begin position="389"/>
        <end position="408"/>
    </location>
</feature>
<evidence type="ECO:0000256" key="3">
    <source>
        <dbReference type="ARBA" id="ARBA00022448"/>
    </source>
</evidence>
<reference evidence="14" key="1">
    <citation type="journal article" date="2019" name="Int. J. Syst. Evol. Microbiol.">
        <title>The Global Catalogue of Microorganisms (GCM) 10K type strain sequencing project: providing services to taxonomists for standard genome sequencing and annotation.</title>
        <authorList>
            <consortium name="The Broad Institute Genomics Platform"/>
            <consortium name="The Broad Institute Genome Sequencing Center for Infectious Disease"/>
            <person name="Wu L."/>
            <person name="Ma J."/>
        </authorList>
    </citation>
    <scope>NUCLEOTIDE SEQUENCE [LARGE SCALE GENOMIC DNA]</scope>
    <source>
        <strain evidence="14">CECT 7477</strain>
    </source>
</reference>
<feature type="transmembrane region" description="Helical" evidence="12">
    <location>
        <begin position="355"/>
        <end position="377"/>
    </location>
</feature>
<dbReference type="Proteomes" id="UP001595814">
    <property type="component" value="Unassembled WGS sequence"/>
</dbReference>
<feature type="transmembrane region" description="Helical" evidence="12">
    <location>
        <begin position="74"/>
        <end position="95"/>
    </location>
</feature>
<feature type="transmembrane region" description="Helical" evidence="12">
    <location>
        <begin position="527"/>
        <end position="545"/>
    </location>
</feature>
<evidence type="ECO:0000256" key="12">
    <source>
        <dbReference type="SAM" id="Phobius"/>
    </source>
</evidence>
<keyword evidence="10" id="KW-0739">Sodium transport</keyword>
<keyword evidence="4" id="KW-1003">Cell membrane</keyword>
<dbReference type="RefSeq" id="WP_225621341.1">
    <property type="nucleotide sequence ID" value="NZ_JACYFJ010000010.1"/>
</dbReference>
<evidence type="ECO:0000256" key="1">
    <source>
        <dbReference type="ARBA" id="ARBA00004651"/>
    </source>
</evidence>
<name>A0ABV8JPY8_9FLAO</name>
<proteinExistence type="inferred from homology"/>
<feature type="transmembrane region" description="Helical" evidence="12">
    <location>
        <begin position="262"/>
        <end position="285"/>
    </location>
</feature>
<evidence type="ECO:0000313" key="13">
    <source>
        <dbReference type="EMBL" id="MFC4096419.1"/>
    </source>
</evidence>
<evidence type="ECO:0000256" key="9">
    <source>
        <dbReference type="ARBA" id="ARBA00023136"/>
    </source>
</evidence>
<sequence length="558" mass="60833">MSKLATLDYISIGIYLLLMAGVGLFFGWFVKDIKGYFKGGNTIPWGISGISNFMGSLSTFVFIAYAGIAYKDGLIGVTVLWSAVIPFVFAALIIGKLWVRSRIITPVEYLETRFNANIRQLFGWTGLGMRFLDNMVRQYAMGIFLVTATDLTFVQAIIFSGAITTLFTIVGGVWAVVVMDTLQFVILIFVSVLLVPLSLEATGGLATLMDKLPSHFEFFSGPKGQPLWLMVYFVMILFKYNGNWVFIQRFYSVKDENATRKLGFFSAALLLIFPIIFLLPAIAAADILPGLEDPEQAYVAVAVHLLPAGLLGLMIAAMFSATMSSLNSEFNVMSAVLTNDIYKRLINPSATEKQLIFAARLNILLVGAIVVAGSLFIGKLGGAFEANKILTGLFAIPLAIPLVLGLLFKKTNSVGAFFTVLVGIFSGLILTSSSDFSWELATLIQIVSCITIFLLSGFLLSSKENYKKRVNNFFEKIQTPLSPNEIDEPDSKFRWALANLFSIAIGASGLLFCAVSIPSIGMESGKIALAIGGGCILLAIILKWLTTGSHKFSYKSKK</sequence>
<comment type="caution">
    <text evidence="13">The sequence shown here is derived from an EMBL/GenBank/DDBJ whole genome shotgun (WGS) entry which is preliminary data.</text>
</comment>
<evidence type="ECO:0000256" key="5">
    <source>
        <dbReference type="ARBA" id="ARBA00022692"/>
    </source>
</evidence>
<dbReference type="PROSITE" id="PS50283">
    <property type="entry name" value="NA_SOLUT_SYMP_3"/>
    <property type="match status" value="1"/>
</dbReference>
<evidence type="ECO:0000313" key="14">
    <source>
        <dbReference type="Proteomes" id="UP001595814"/>
    </source>
</evidence>
<dbReference type="EMBL" id="JBHSAW010000007">
    <property type="protein sequence ID" value="MFC4096419.1"/>
    <property type="molecule type" value="Genomic_DNA"/>
</dbReference>
<feature type="transmembrane region" description="Helical" evidence="12">
    <location>
        <begin position="42"/>
        <end position="68"/>
    </location>
</feature>
<keyword evidence="6 12" id="KW-1133">Transmembrane helix</keyword>
<organism evidence="13 14">
    <name type="scientific">Euzebyella saccharophila</name>
    <dbReference type="NCBI Taxonomy" id="679664"/>
    <lineage>
        <taxon>Bacteria</taxon>
        <taxon>Pseudomonadati</taxon>
        <taxon>Bacteroidota</taxon>
        <taxon>Flavobacteriia</taxon>
        <taxon>Flavobacteriales</taxon>
        <taxon>Flavobacteriaceae</taxon>
        <taxon>Euzebyella</taxon>
    </lineage>
</organism>
<keyword evidence="9 12" id="KW-0472">Membrane</keyword>
<keyword evidence="7" id="KW-0915">Sodium</keyword>
<dbReference type="NCBIfam" id="TIGR00813">
    <property type="entry name" value="sss"/>
    <property type="match status" value="1"/>
</dbReference>
<evidence type="ECO:0000256" key="8">
    <source>
        <dbReference type="ARBA" id="ARBA00023065"/>
    </source>
</evidence>
<accession>A0ABV8JPY8</accession>
<keyword evidence="14" id="KW-1185">Reference proteome</keyword>
<keyword evidence="8" id="KW-0406">Ion transport</keyword>
<feature type="transmembrane region" description="Helical" evidence="12">
    <location>
        <begin position="500"/>
        <end position="521"/>
    </location>
</feature>
<feature type="transmembrane region" description="Helical" evidence="12">
    <location>
        <begin position="297"/>
        <end position="319"/>
    </location>
</feature>
<gene>
    <name evidence="13" type="ORF">ACFOUT_11085</name>
</gene>
<feature type="transmembrane region" description="Helical" evidence="12">
    <location>
        <begin position="184"/>
        <end position="206"/>
    </location>
</feature>
<comment type="similarity">
    <text evidence="2 11">Belongs to the sodium:solute symporter (SSF) (TC 2.A.21) family.</text>
</comment>